<feature type="transmembrane region" description="Helical" evidence="14">
    <location>
        <begin position="69"/>
        <end position="90"/>
    </location>
</feature>
<comment type="function">
    <text evidence="12">Low-affinity potassium transport system. Interacts with Trk system potassium uptake protein TrkA.</text>
</comment>
<dbReference type="GO" id="GO:0015379">
    <property type="term" value="F:potassium:chloride symporter activity"/>
    <property type="evidence" value="ECO:0007669"/>
    <property type="project" value="InterPro"/>
</dbReference>
<feature type="transmembrane region" description="Helical" evidence="14">
    <location>
        <begin position="133"/>
        <end position="161"/>
    </location>
</feature>
<evidence type="ECO:0000256" key="6">
    <source>
        <dbReference type="ARBA" id="ARBA00022538"/>
    </source>
</evidence>
<evidence type="ECO:0000256" key="10">
    <source>
        <dbReference type="ARBA" id="ARBA00023065"/>
    </source>
</evidence>
<keyword evidence="4 12" id="KW-1003">Cell membrane</keyword>
<feature type="transmembrane region" description="Helical" evidence="14">
    <location>
        <begin position="395"/>
        <end position="415"/>
    </location>
</feature>
<dbReference type="OrthoDB" id="9810952at2"/>
<keyword evidence="9 14" id="KW-1133">Transmembrane helix</keyword>
<feature type="transmembrane region" description="Helical" evidence="14">
    <location>
        <begin position="238"/>
        <end position="255"/>
    </location>
</feature>
<feature type="transmembrane region" description="Helical" evidence="14">
    <location>
        <begin position="455"/>
        <end position="480"/>
    </location>
</feature>
<feature type="binding site" evidence="13">
    <location>
        <position position="221"/>
    </location>
    <ligand>
        <name>K(+)</name>
        <dbReference type="ChEBI" id="CHEBI:29103"/>
    </ligand>
</feature>
<evidence type="ECO:0000256" key="7">
    <source>
        <dbReference type="ARBA" id="ARBA00022692"/>
    </source>
</evidence>
<dbReference type="PANTHER" id="PTHR32024">
    <property type="entry name" value="TRK SYSTEM POTASSIUM UPTAKE PROTEIN TRKG-RELATED"/>
    <property type="match status" value="1"/>
</dbReference>
<evidence type="ECO:0000256" key="14">
    <source>
        <dbReference type="SAM" id="Phobius"/>
    </source>
</evidence>
<evidence type="ECO:0000313" key="16">
    <source>
        <dbReference type="Proteomes" id="UP000004699"/>
    </source>
</evidence>
<evidence type="ECO:0000256" key="3">
    <source>
        <dbReference type="ARBA" id="ARBA00022448"/>
    </source>
</evidence>
<sequence length="482" mass="52024">MHISVSLRIMGVLLVMFSTAMLPSLVLGLVERDGSANAFAAAFAINIFAGAALWLPTRRSRSDLRIRDGFLVTALFWIVLGVFGSLPFILSDAIHMSAIDAIFESISGLTTTGATVIVGLDDLPRSILLYRQLLQWLGGIGIIVLAVAILPMLGIGGMQLFRAESSGHAKERKLTPRVTGTAKALFSIYVGLTSLCAAAYYAAGMSGFDAICHAFSTVAIGGFSTHDASMGFFDNDKILLICTFFMVISAINFGLHFIAFQRRSLNVYNHDSETKFFSAVVVIAIVVTCSTLIVTDTLDVKEGLVHGLFQTVSIATTTGFATRDFSVWPIFLPVFLLMLSFMGGCAGSTGGGMKAMRLLLIFRQGMRELRQLLHPNAVIPLKLDARRVQPSTVSAVWSFFAVYMFCFVTFMLLMLATGLDFTSAFSAVAASMNNLGPGLGLVAPNYSAVSEIGKCLLCVAMLLGRLEVFTLLVLFTPAFWRP</sequence>
<accession>B8KUF7</accession>
<dbReference type="PIRSF" id="PIRSF006247">
    <property type="entry name" value="TrkH"/>
    <property type="match status" value="1"/>
</dbReference>
<comment type="similarity">
    <text evidence="2 12">Belongs to the TrkH potassium transport family.</text>
</comment>
<feature type="transmembrane region" description="Helical" evidence="14">
    <location>
        <begin position="182"/>
        <end position="203"/>
    </location>
</feature>
<feature type="transmembrane region" description="Helical" evidence="14">
    <location>
        <begin position="421"/>
        <end position="443"/>
    </location>
</feature>
<dbReference type="PANTHER" id="PTHR32024:SF2">
    <property type="entry name" value="TRK SYSTEM POTASSIUM UPTAKE PROTEIN TRKG-RELATED"/>
    <property type="match status" value="1"/>
</dbReference>
<dbReference type="AlphaFoldDB" id="B8KUF7"/>
<dbReference type="InterPro" id="IPR003445">
    <property type="entry name" value="Cat_transpt"/>
</dbReference>
<dbReference type="EMBL" id="DS999411">
    <property type="protein sequence ID" value="EED35762.1"/>
    <property type="molecule type" value="Genomic_DNA"/>
</dbReference>
<evidence type="ECO:0000256" key="8">
    <source>
        <dbReference type="ARBA" id="ARBA00022958"/>
    </source>
</evidence>
<dbReference type="Pfam" id="PF02386">
    <property type="entry name" value="TrkH"/>
    <property type="match status" value="1"/>
</dbReference>
<feature type="binding site" evidence="13">
    <location>
        <position position="435"/>
    </location>
    <ligand>
        <name>K(+)</name>
        <dbReference type="ChEBI" id="CHEBI:29103"/>
    </ligand>
</feature>
<feature type="transmembrane region" description="Helical" evidence="14">
    <location>
        <begin position="38"/>
        <end position="57"/>
    </location>
</feature>
<reference evidence="16" key="1">
    <citation type="journal article" date="2013" name="BMC Microbiol.">
        <title>Taxonomy and evolution of bacteriochlorophyll a-containing members of the OM60/NOR5 clade of marine gammaproteobacteria: description of Luminiphilus syltensis gen. nov., sp. nov., reclassification of Haliea rubra as Pseudohaliea rubra gen. nov., comb. nov., and emendation of Chromatocurvus halotolerans.</title>
        <authorList>
            <person name="Spring S."/>
            <person name="Riedel T."/>
            <person name="Sproer C."/>
            <person name="Yan S."/>
            <person name="Harder J."/>
            <person name="Fuchs B.M."/>
        </authorList>
    </citation>
    <scope>NUCLEOTIDE SEQUENCE [LARGE SCALE GENOMIC DNA]</scope>
    <source>
        <strain evidence="16">NOR51-B</strain>
    </source>
</reference>
<gene>
    <name evidence="15" type="ORF">NOR51B_1709</name>
</gene>
<keyword evidence="13" id="KW-0479">Metal-binding</keyword>
<dbReference type="NCBIfam" id="TIGR00933">
    <property type="entry name" value="2a38"/>
    <property type="match status" value="1"/>
</dbReference>
<evidence type="ECO:0000313" key="15">
    <source>
        <dbReference type="EMBL" id="EED35762.1"/>
    </source>
</evidence>
<proteinExistence type="inferred from homology"/>
<keyword evidence="10 12" id="KW-0406">Ion transport</keyword>
<evidence type="ECO:0000256" key="2">
    <source>
        <dbReference type="ARBA" id="ARBA00009137"/>
    </source>
</evidence>
<feature type="binding site" evidence="13">
    <location>
        <position position="112"/>
    </location>
    <ligand>
        <name>K(+)</name>
        <dbReference type="ChEBI" id="CHEBI:29103"/>
    </ligand>
</feature>
<feature type="transmembrane region" description="Helical" evidence="14">
    <location>
        <begin position="276"/>
        <end position="294"/>
    </location>
</feature>
<feature type="binding site" evidence="13">
    <location>
        <position position="317"/>
    </location>
    <ligand>
        <name>K(+)</name>
        <dbReference type="ChEBI" id="CHEBI:29103"/>
    </ligand>
</feature>
<feature type="binding site" evidence="13">
    <location>
        <position position="220"/>
    </location>
    <ligand>
        <name>K(+)</name>
        <dbReference type="ChEBI" id="CHEBI:29103"/>
    </ligand>
</feature>
<keyword evidence="7 14" id="KW-0812">Transmembrane</keyword>
<evidence type="ECO:0000256" key="12">
    <source>
        <dbReference type="PIRNR" id="PIRNR006247"/>
    </source>
</evidence>
<evidence type="ECO:0000256" key="1">
    <source>
        <dbReference type="ARBA" id="ARBA00004429"/>
    </source>
</evidence>
<dbReference type="RefSeq" id="WP_009020508.1">
    <property type="nucleotide sequence ID" value="NZ_DS999411.1"/>
</dbReference>
<evidence type="ECO:0000256" key="5">
    <source>
        <dbReference type="ARBA" id="ARBA00022519"/>
    </source>
</evidence>
<evidence type="ECO:0000256" key="4">
    <source>
        <dbReference type="ARBA" id="ARBA00022475"/>
    </source>
</evidence>
<dbReference type="eggNOG" id="COG0168">
    <property type="taxonomic scope" value="Bacteria"/>
</dbReference>
<dbReference type="HOGENOM" id="CLU_030708_0_2_6"/>
<keyword evidence="16" id="KW-1185">Reference proteome</keyword>
<keyword evidence="8 12" id="KW-0630">Potassium</keyword>
<feature type="transmembrane region" description="Helical" evidence="14">
    <location>
        <begin position="330"/>
        <end position="353"/>
    </location>
</feature>
<dbReference type="GO" id="GO:0005886">
    <property type="term" value="C:plasma membrane"/>
    <property type="evidence" value="ECO:0007669"/>
    <property type="project" value="UniProtKB-SubCell"/>
</dbReference>
<keyword evidence="3 12" id="KW-0813">Transport</keyword>
<dbReference type="InterPro" id="IPR004772">
    <property type="entry name" value="TrkH"/>
</dbReference>
<evidence type="ECO:0000256" key="9">
    <source>
        <dbReference type="ARBA" id="ARBA00022989"/>
    </source>
</evidence>
<organism evidence="15 16">
    <name type="scientific">Luminiphilus syltensis NOR5-1B</name>
    <dbReference type="NCBI Taxonomy" id="565045"/>
    <lineage>
        <taxon>Bacteria</taxon>
        <taxon>Pseudomonadati</taxon>
        <taxon>Pseudomonadota</taxon>
        <taxon>Gammaproteobacteria</taxon>
        <taxon>Cellvibrionales</taxon>
        <taxon>Halieaceae</taxon>
        <taxon>Luminiphilus</taxon>
    </lineage>
</organism>
<evidence type="ECO:0000256" key="11">
    <source>
        <dbReference type="ARBA" id="ARBA00023136"/>
    </source>
</evidence>
<keyword evidence="6 12" id="KW-0633">Potassium transport</keyword>
<keyword evidence="11 12" id="KW-0472">Membrane</keyword>
<name>B8KUF7_9GAMM</name>
<dbReference type="STRING" id="565045.NOR51B_1709"/>
<dbReference type="GO" id="GO:0046872">
    <property type="term" value="F:metal ion binding"/>
    <property type="evidence" value="ECO:0007669"/>
    <property type="project" value="UniProtKB-KW"/>
</dbReference>
<protein>
    <recommendedName>
        <fullName evidence="12">Trk system potassium uptake protein</fullName>
    </recommendedName>
</protein>
<evidence type="ECO:0000256" key="13">
    <source>
        <dbReference type="PIRSR" id="PIRSR006247-1"/>
    </source>
</evidence>
<comment type="subcellular location">
    <subcellularLocation>
        <location evidence="1 12">Cell inner membrane</location>
        <topology evidence="1 12">Multi-pass membrane protein</topology>
    </subcellularLocation>
</comment>
<feature type="binding site" evidence="13">
    <location>
        <position position="434"/>
    </location>
    <ligand>
        <name>K(+)</name>
        <dbReference type="ChEBI" id="CHEBI:29103"/>
    </ligand>
</feature>
<keyword evidence="5 12" id="KW-0997">Cell inner membrane</keyword>
<feature type="binding site" evidence="13">
    <location>
        <position position="318"/>
    </location>
    <ligand>
        <name>K(+)</name>
        <dbReference type="ChEBI" id="CHEBI:29103"/>
    </ligand>
</feature>
<dbReference type="Proteomes" id="UP000004699">
    <property type="component" value="Unassembled WGS sequence"/>
</dbReference>
<feature type="binding site" evidence="13">
    <location>
        <position position="111"/>
    </location>
    <ligand>
        <name>K(+)</name>
        <dbReference type="ChEBI" id="CHEBI:29103"/>
    </ligand>
</feature>